<name>A0A4R3K1F7_9FIRM</name>
<keyword evidence="1" id="KW-0238">DNA-binding</keyword>
<dbReference type="AlphaFoldDB" id="A0A4R3K1F7"/>
<dbReference type="Gene3D" id="1.10.10.10">
    <property type="entry name" value="Winged helix-like DNA-binding domain superfamily/Winged helix DNA-binding domain"/>
    <property type="match status" value="1"/>
</dbReference>
<proteinExistence type="predicted"/>
<dbReference type="RefSeq" id="WP_132383455.1">
    <property type="nucleotide sequence ID" value="NZ_DAIPCY010000088.1"/>
</dbReference>
<dbReference type="PANTHER" id="PTHR33221:SF5">
    <property type="entry name" value="HTH-TYPE TRANSCRIPTIONAL REGULATOR ISCR"/>
    <property type="match status" value="1"/>
</dbReference>
<evidence type="ECO:0000313" key="3">
    <source>
        <dbReference type="Proteomes" id="UP000295726"/>
    </source>
</evidence>
<dbReference type="GO" id="GO:0003677">
    <property type="term" value="F:DNA binding"/>
    <property type="evidence" value="ECO:0007669"/>
    <property type="project" value="UniProtKB-KW"/>
</dbReference>
<sequence>MKFSKKSRYGLRALIDLSVNSKTDHVALSSIAERNGISLQYLEQVFASLRRAEIVKSIKGPQGGYLLNDSAENITVASILEALDGSYQIEAEASPEDNSQQEIIQTIQTVVIDKVNEQLDEILKNITLADLEKEYLTHSGYEQDMYYI</sequence>
<dbReference type="InterPro" id="IPR036390">
    <property type="entry name" value="WH_DNA-bd_sf"/>
</dbReference>
<dbReference type="Proteomes" id="UP000295726">
    <property type="component" value="Unassembled WGS sequence"/>
</dbReference>
<dbReference type="InterPro" id="IPR000944">
    <property type="entry name" value="Tscrpt_reg_Rrf2"/>
</dbReference>
<evidence type="ECO:0000313" key="2">
    <source>
        <dbReference type="EMBL" id="TCS75050.1"/>
    </source>
</evidence>
<dbReference type="PANTHER" id="PTHR33221">
    <property type="entry name" value="WINGED HELIX-TURN-HELIX TRANSCRIPTIONAL REGULATOR, RRF2 FAMILY"/>
    <property type="match status" value="1"/>
</dbReference>
<dbReference type="OrthoDB" id="9808360at2"/>
<dbReference type="InterPro" id="IPR036388">
    <property type="entry name" value="WH-like_DNA-bd_sf"/>
</dbReference>
<dbReference type="EMBL" id="SLZZ01000031">
    <property type="protein sequence ID" value="TCS75050.1"/>
    <property type="molecule type" value="Genomic_DNA"/>
</dbReference>
<dbReference type="PROSITE" id="PS51197">
    <property type="entry name" value="HTH_RRF2_2"/>
    <property type="match status" value="1"/>
</dbReference>
<protein>
    <submittedName>
        <fullName evidence="2">BadM/Rrf2 family transcriptional regulator</fullName>
    </submittedName>
</protein>
<dbReference type="GO" id="GO:0005829">
    <property type="term" value="C:cytosol"/>
    <property type="evidence" value="ECO:0007669"/>
    <property type="project" value="TreeGrafter"/>
</dbReference>
<dbReference type="SUPFAM" id="SSF46785">
    <property type="entry name" value="Winged helix' DNA-binding domain"/>
    <property type="match status" value="1"/>
</dbReference>
<dbReference type="NCBIfam" id="TIGR00738">
    <property type="entry name" value="rrf2_super"/>
    <property type="match status" value="1"/>
</dbReference>
<evidence type="ECO:0000256" key="1">
    <source>
        <dbReference type="ARBA" id="ARBA00023125"/>
    </source>
</evidence>
<accession>A0A4R3K1F7</accession>
<reference evidence="2 3" key="1">
    <citation type="submission" date="2019-03" db="EMBL/GenBank/DDBJ databases">
        <title>Genomic Encyclopedia of Type Strains, Phase IV (KMG-IV): sequencing the most valuable type-strain genomes for metagenomic binning, comparative biology and taxonomic classification.</title>
        <authorList>
            <person name="Goeker M."/>
        </authorList>
    </citation>
    <scope>NUCLEOTIDE SEQUENCE [LARGE SCALE GENOMIC DNA]</scope>
    <source>
        <strain evidence="2 3">DSM 29489</strain>
    </source>
</reference>
<comment type="caution">
    <text evidence="2">The sequence shown here is derived from an EMBL/GenBank/DDBJ whole genome shotgun (WGS) entry which is preliminary data.</text>
</comment>
<organism evidence="2 3">
    <name type="scientific">Muricomes intestini</name>
    <dbReference type="NCBI Taxonomy" id="1796634"/>
    <lineage>
        <taxon>Bacteria</taxon>
        <taxon>Bacillati</taxon>
        <taxon>Bacillota</taxon>
        <taxon>Clostridia</taxon>
        <taxon>Lachnospirales</taxon>
        <taxon>Lachnospiraceae</taxon>
        <taxon>Muricomes</taxon>
    </lineage>
</organism>
<dbReference type="Pfam" id="PF02082">
    <property type="entry name" value="Rrf2"/>
    <property type="match status" value="1"/>
</dbReference>
<gene>
    <name evidence="2" type="ORF">EDD59_1317</name>
</gene>
<keyword evidence="3" id="KW-1185">Reference proteome</keyword>
<dbReference type="GO" id="GO:0003700">
    <property type="term" value="F:DNA-binding transcription factor activity"/>
    <property type="evidence" value="ECO:0007669"/>
    <property type="project" value="TreeGrafter"/>
</dbReference>